<feature type="transmembrane region" description="Helical" evidence="2">
    <location>
        <begin position="6"/>
        <end position="37"/>
    </location>
</feature>
<keyword evidence="2" id="KW-0812">Transmembrane</keyword>
<dbReference type="PANTHER" id="PTHR44269:SF1">
    <property type="entry name" value="DEHYDROGENASE_REDUCTASE SDR FAMILY MEMBER 7"/>
    <property type="match status" value="1"/>
</dbReference>
<keyword evidence="2" id="KW-0472">Membrane</keyword>
<reference evidence="3 4" key="1">
    <citation type="journal article" date="2024" name="BMC Genomics">
        <title>Genome assembly of redclaw crayfish (Cherax quadricarinatus) provides insights into its immune adaptation and hypoxia tolerance.</title>
        <authorList>
            <person name="Liu Z."/>
            <person name="Zheng J."/>
            <person name="Li H."/>
            <person name="Fang K."/>
            <person name="Wang S."/>
            <person name="He J."/>
            <person name="Zhou D."/>
            <person name="Weng S."/>
            <person name="Chi M."/>
            <person name="Gu Z."/>
            <person name="He J."/>
            <person name="Li F."/>
            <person name="Wang M."/>
        </authorList>
    </citation>
    <scope>NUCLEOTIDE SEQUENCE [LARGE SCALE GENOMIC DNA]</scope>
    <source>
        <strain evidence="3">ZL_2023a</strain>
    </source>
</reference>
<dbReference type="Pfam" id="PF00106">
    <property type="entry name" value="adh_short"/>
    <property type="match status" value="1"/>
</dbReference>
<dbReference type="GO" id="GO:0016491">
    <property type="term" value="F:oxidoreductase activity"/>
    <property type="evidence" value="ECO:0007669"/>
    <property type="project" value="UniProtKB-KW"/>
</dbReference>
<dbReference type="AlphaFoldDB" id="A0AAW0WZX0"/>
<dbReference type="InterPro" id="IPR002347">
    <property type="entry name" value="SDR_fam"/>
</dbReference>
<sequence length="351" mass="39289">MVDWFYVALGLVGLLHLLLGCCTFYQIILLISFLAFLRYIYLPADCDIVLWLYERLGQPVESLKGRVVWITGASSGIGEALAVRLAQAGVRIAISARSVENLNKVKQRCIDTGGVQENDVLVLPLDMTQYDQHQAAFDAVIRHYGELDILVSNAGRTQRGRWEMIELDVDRELFNLNVFSLISLARIVSKYFLEKGQGHFAVTSSTAGKLGVPMSAAYTASKHALQGYFECLRLEKTGFNLAITVVCPGPVESNLLKASFTEKLGEHVKKDRIGKRLSAERCAHLFAVSIANKLSEVWIADQPVLTIMYLFQYFPFLISFGLRFLPLSYIMKLRDGRDDAVQISGVQKKQQ</sequence>
<dbReference type="PANTHER" id="PTHR44269">
    <property type="entry name" value="DEHYDROGENASE/REDUCTASE SDR FAMILY MEMBER 7-RELATED"/>
    <property type="match status" value="1"/>
</dbReference>
<dbReference type="SUPFAM" id="SSF51735">
    <property type="entry name" value="NAD(P)-binding Rossmann-fold domains"/>
    <property type="match status" value="1"/>
</dbReference>
<organism evidence="3 4">
    <name type="scientific">Cherax quadricarinatus</name>
    <name type="common">Australian red claw crayfish</name>
    <dbReference type="NCBI Taxonomy" id="27406"/>
    <lineage>
        <taxon>Eukaryota</taxon>
        <taxon>Metazoa</taxon>
        <taxon>Ecdysozoa</taxon>
        <taxon>Arthropoda</taxon>
        <taxon>Crustacea</taxon>
        <taxon>Multicrustacea</taxon>
        <taxon>Malacostraca</taxon>
        <taxon>Eumalacostraca</taxon>
        <taxon>Eucarida</taxon>
        <taxon>Decapoda</taxon>
        <taxon>Pleocyemata</taxon>
        <taxon>Astacidea</taxon>
        <taxon>Parastacoidea</taxon>
        <taxon>Parastacidae</taxon>
        <taxon>Cherax</taxon>
    </lineage>
</organism>
<name>A0AAW0WZX0_CHEQU</name>
<dbReference type="InterPro" id="IPR020904">
    <property type="entry name" value="Sc_DH/Rdtase_CS"/>
</dbReference>
<dbReference type="InterPro" id="IPR053011">
    <property type="entry name" value="SDR_family_member_7"/>
</dbReference>
<evidence type="ECO:0000256" key="2">
    <source>
        <dbReference type="SAM" id="Phobius"/>
    </source>
</evidence>
<evidence type="ECO:0000313" key="3">
    <source>
        <dbReference type="EMBL" id="KAK8733158.1"/>
    </source>
</evidence>
<evidence type="ECO:0008006" key="5">
    <source>
        <dbReference type="Google" id="ProtNLM"/>
    </source>
</evidence>
<keyword evidence="4" id="KW-1185">Reference proteome</keyword>
<protein>
    <recommendedName>
        <fullName evidence="5">Dehydrogenase/reductase SDR family member 7</fullName>
    </recommendedName>
</protein>
<dbReference type="Gene3D" id="3.40.50.720">
    <property type="entry name" value="NAD(P)-binding Rossmann-like Domain"/>
    <property type="match status" value="1"/>
</dbReference>
<accession>A0AAW0WZX0</accession>
<feature type="transmembrane region" description="Helical" evidence="2">
    <location>
        <begin position="306"/>
        <end position="325"/>
    </location>
</feature>
<dbReference type="Proteomes" id="UP001445076">
    <property type="component" value="Unassembled WGS sequence"/>
</dbReference>
<dbReference type="InterPro" id="IPR036291">
    <property type="entry name" value="NAD(P)-bd_dom_sf"/>
</dbReference>
<dbReference type="PROSITE" id="PS00061">
    <property type="entry name" value="ADH_SHORT"/>
    <property type="match status" value="1"/>
</dbReference>
<dbReference type="PRINTS" id="PR00081">
    <property type="entry name" value="GDHRDH"/>
</dbReference>
<proteinExistence type="predicted"/>
<evidence type="ECO:0000313" key="4">
    <source>
        <dbReference type="Proteomes" id="UP001445076"/>
    </source>
</evidence>
<keyword evidence="2" id="KW-1133">Transmembrane helix</keyword>
<gene>
    <name evidence="3" type="ORF">OTU49_006492</name>
</gene>
<keyword evidence="1" id="KW-0560">Oxidoreductase</keyword>
<evidence type="ECO:0000256" key="1">
    <source>
        <dbReference type="ARBA" id="ARBA00023002"/>
    </source>
</evidence>
<dbReference type="EMBL" id="JARKIK010000054">
    <property type="protein sequence ID" value="KAK8733158.1"/>
    <property type="molecule type" value="Genomic_DNA"/>
</dbReference>
<comment type="caution">
    <text evidence="3">The sequence shown here is derived from an EMBL/GenBank/DDBJ whole genome shotgun (WGS) entry which is preliminary data.</text>
</comment>